<dbReference type="InterPro" id="IPR016030">
    <property type="entry name" value="CblAdoTrfase-like"/>
</dbReference>
<organism evidence="6 7">
    <name type="scientific">Tectimicrobiota bacterium</name>
    <dbReference type="NCBI Taxonomy" id="2528274"/>
    <lineage>
        <taxon>Bacteria</taxon>
        <taxon>Pseudomonadati</taxon>
        <taxon>Nitrospinota/Tectimicrobiota group</taxon>
        <taxon>Candidatus Tectimicrobiota</taxon>
    </lineage>
</organism>
<name>A0A932MP30_UNCTE</name>
<dbReference type="SUPFAM" id="SSF89028">
    <property type="entry name" value="Cobalamin adenosyltransferase-like"/>
    <property type="match status" value="1"/>
</dbReference>
<dbReference type="GO" id="GO:0005524">
    <property type="term" value="F:ATP binding"/>
    <property type="evidence" value="ECO:0007669"/>
    <property type="project" value="UniProtKB-UniRule"/>
</dbReference>
<dbReference type="Gene3D" id="1.20.1200.10">
    <property type="entry name" value="Cobalamin adenosyltransferase-like"/>
    <property type="match status" value="1"/>
</dbReference>
<dbReference type="InterPro" id="IPR029499">
    <property type="entry name" value="PduO-typ"/>
</dbReference>
<dbReference type="NCBIfam" id="TIGR00636">
    <property type="entry name" value="PduO_Nterm"/>
    <property type="match status" value="1"/>
</dbReference>
<protein>
    <recommendedName>
        <fullName evidence="4">Corrinoid adenosyltransferase</fullName>
        <ecNumber evidence="4">2.5.1.17</ecNumber>
    </recommendedName>
    <alternativeName>
        <fullName evidence="4">Cob(II)alamin adenosyltransferase</fullName>
    </alternativeName>
    <alternativeName>
        <fullName evidence="4">Cob(II)yrinic acid a,c-diamide adenosyltransferase</fullName>
    </alternativeName>
    <alternativeName>
        <fullName evidence="4">Cobinamide/cobalamin adenosyltransferase</fullName>
    </alternativeName>
</protein>
<dbReference type="InterPro" id="IPR036451">
    <property type="entry name" value="CblAdoTrfase-like_sf"/>
</dbReference>
<comment type="caution">
    <text evidence="6">The sequence shown here is derived from an EMBL/GenBank/DDBJ whole genome shotgun (WGS) entry which is preliminary data.</text>
</comment>
<comment type="pathway">
    <text evidence="4">Cofactor biosynthesis; adenosylcobalamin biosynthesis; adenosylcobalamin from cob(II)yrinate a,c-diamide: step 2/7.</text>
</comment>
<evidence type="ECO:0000256" key="4">
    <source>
        <dbReference type="RuleBase" id="RU366026"/>
    </source>
</evidence>
<evidence type="ECO:0000256" key="2">
    <source>
        <dbReference type="ARBA" id="ARBA00022741"/>
    </source>
</evidence>
<dbReference type="GO" id="GO:0008817">
    <property type="term" value="F:corrinoid adenosyltransferase activity"/>
    <property type="evidence" value="ECO:0007669"/>
    <property type="project" value="UniProtKB-UniRule"/>
</dbReference>
<accession>A0A932MP30</accession>
<proteinExistence type="inferred from homology"/>
<comment type="similarity">
    <text evidence="4">Belongs to the Cob(I)alamin adenosyltransferase family.</text>
</comment>
<dbReference type="EMBL" id="JACPUR010000040">
    <property type="protein sequence ID" value="MBI3129325.1"/>
    <property type="molecule type" value="Genomic_DNA"/>
</dbReference>
<evidence type="ECO:0000256" key="1">
    <source>
        <dbReference type="ARBA" id="ARBA00022679"/>
    </source>
</evidence>
<sequence length="174" mass="19351">MSLVTKRGDDGNTDLWFADRVPKYHPQVEAYGAVYEAQAALGLGRALAPEWLKPAILKIQKDLFVASSELATQRGKAPRLKERVGPALVAWAEAEIARYEEAIKLTDWYISGESAGGAALDLGLTILRRAERWAVRLRDEGYLENPDLLIYLNRLSDLLFLMARAVDRGVEVPS</sequence>
<dbReference type="Pfam" id="PF01923">
    <property type="entry name" value="Cob_adeno_trans"/>
    <property type="match status" value="1"/>
</dbReference>
<dbReference type="GO" id="GO:0009236">
    <property type="term" value="P:cobalamin biosynthetic process"/>
    <property type="evidence" value="ECO:0007669"/>
    <property type="project" value="UniProtKB-UniRule"/>
</dbReference>
<keyword evidence="2 4" id="KW-0547">Nucleotide-binding</keyword>
<evidence type="ECO:0000256" key="3">
    <source>
        <dbReference type="ARBA" id="ARBA00022840"/>
    </source>
</evidence>
<reference evidence="6" key="1">
    <citation type="submission" date="2020-07" db="EMBL/GenBank/DDBJ databases">
        <title>Huge and variable diversity of episymbiotic CPR bacteria and DPANN archaea in groundwater ecosystems.</title>
        <authorList>
            <person name="He C.Y."/>
            <person name="Keren R."/>
            <person name="Whittaker M."/>
            <person name="Farag I.F."/>
            <person name="Doudna J."/>
            <person name="Cate J.H.D."/>
            <person name="Banfield J.F."/>
        </authorList>
    </citation>
    <scope>NUCLEOTIDE SEQUENCE</scope>
    <source>
        <strain evidence="6">NC_groundwater_763_Ag_S-0.2um_68_21</strain>
    </source>
</reference>
<dbReference type="PANTHER" id="PTHR12213">
    <property type="entry name" value="CORRINOID ADENOSYLTRANSFERASE"/>
    <property type="match status" value="1"/>
</dbReference>
<dbReference type="PANTHER" id="PTHR12213:SF0">
    <property type="entry name" value="CORRINOID ADENOSYLTRANSFERASE MMAB"/>
    <property type="match status" value="1"/>
</dbReference>
<evidence type="ECO:0000259" key="5">
    <source>
        <dbReference type="Pfam" id="PF01923"/>
    </source>
</evidence>
<dbReference type="AlphaFoldDB" id="A0A932MP30"/>
<evidence type="ECO:0000313" key="6">
    <source>
        <dbReference type="EMBL" id="MBI3129325.1"/>
    </source>
</evidence>
<comment type="catalytic activity">
    <reaction evidence="4">
        <text>2 cob(II)alamin + reduced [electron-transfer flavoprotein] + 2 ATP = 2 adenosylcob(III)alamin + 2 triphosphate + oxidized [electron-transfer flavoprotein] + 3 H(+)</text>
        <dbReference type="Rhea" id="RHEA:28671"/>
        <dbReference type="Rhea" id="RHEA-COMP:10685"/>
        <dbReference type="Rhea" id="RHEA-COMP:10686"/>
        <dbReference type="ChEBI" id="CHEBI:15378"/>
        <dbReference type="ChEBI" id="CHEBI:16304"/>
        <dbReference type="ChEBI" id="CHEBI:18036"/>
        <dbReference type="ChEBI" id="CHEBI:18408"/>
        <dbReference type="ChEBI" id="CHEBI:30616"/>
        <dbReference type="ChEBI" id="CHEBI:57692"/>
        <dbReference type="ChEBI" id="CHEBI:58307"/>
        <dbReference type="EC" id="2.5.1.17"/>
    </reaction>
</comment>
<dbReference type="EC" id="2.5.1.17" evidence="4"/>
<comment type="catalytic activity">
    <reaction evidence="4">
        <text>2 cob(II)yrinate a,c diamide + reduced [electron-transfer flavoprotein] + 2 ATP = 2 adenosylcob(III)yrinate a,c-diamide + 2 triphosphate + oxidized [electron-transfer flavoprotein] + 3 H(+)</text>
        <dbReference type="Rhea" id="RHEA:11528"/>
        <dbReference type="Rhea" id="RHEA-COMP:10685"/>
        <dbReference type="Rhea" id="RHEA-COMP:10686"/>
        <dbReference type="ChEBI" id="CHEBI:15378"/>
        <dbReference type="ChEBI" id="CHEBI:18036"/>
        <dbReference type="ChEBI" id="CHEBI:30616"/>
        <dbReference type="ChEBI" id="CHEBI:57692"/>
        <dbReference type="ChEBI" id="CHEBI:58307"/>
        <dbReference type="ChEBI" id="CHEBI:58503"/>
        <dbReference type="ChEBI" id="CHEBI:58537"/>
        <dbReference type="EC" id="2.5.1.17"/>
    </reaction>
</comment>
<keyword evidence="1 4" id="KW-0808">Transferase</keyword>
<dbReference type="Proteomes" id="UP000782312">
    <property type="component" value="Unassembled WGS sequence"/>
</dbReference>
<keyword evidence="3 4" id="KW-0067">ATP-binding</keyword>
<keyword evidence="4" id="KW-0169">Cobalamin biosynthesis</keyword>
<feature type="domain" description="Cobalamin adenosyltransferase-like" evidence="5">
    <location>
        <begin position="4"/>
        <end position="165"/>
    </location>
</feature>
<gene>
    <name evidence="6" type="ORF">HYZ11_17080</name>
</gene>
<evidence type="ECO:0000313" key="7">
    <source>
        <dbReference type="Proteomes" id="UP000782312"/>
    </source>
</evidence>